<keyword evidence="6 8" id="KW-0378">Hydrolase</keyword>
<dbReference type="PROSITE" id="PS00155">
    <property type="entry name" value="CUTINASE_1"/>
    <property type="match status" value="1"/>
</dbReference>
<keyword evidence="3 8" id="KW-0719">Serine esterase</keyword>
<keyword evidence="4 8" id="KW-0964">Secreted</keyword>
<comment type="function">
    <text evidence="8">Catalyzes the hydrolysis of complex carboxylic polyesters found in the cell wall of plants. Degrades cutin, a macromolecule that forms the structure of the plant cuticle.</text>
</comment>
<dbReference type="PANTHER" id="PTHR33630">
    <property type="entry name" value="CUTINASE RV1984C-RELATED-RELATED"/>
    <property type="match status" value="1"/>
</dbReference>
<evidence type="ECO:0000256" key="3">
    <source>
        <dbReference type="ARBA" id="ARBA00022487"/>
    </source>
</evidence>
<keyword evidence="5 8" id="KW-0732">Signal</keyword>
<protein>
    <recommendedName>
        <fullName evidence="8">Cutinase</fullName>
        <ecNumber evidence="8">3.1.1.-</ecNumber>
    </recommendedName>
</protein>
<dbReference type="SUPFAM" id="SSF53474">
    <property type="entry name" value="alpha/beta-Hydrolases"/>
    <property type="match status" value="1"/>
</dbReference>
<comment type="caution">
    <text evidence="9">The sequence shown here is derived from an EMBL/GenBank/DDBJ whole genome shotgun (WGS) entry which is preliminary data.</text>
</comment>
<dbReference type="Gene3D" id="3.40.50.1820">
    <property type="entry name" value="alpha/beta hydrolase"/>
    <property type="match status" value="1"/>
</dbReference>
<dbReference type="InterPro" id="IPR000675">
    <property type="entry name" value="Cutinase/axe"/>
</dbReference>
<comment type="similarity">
    <text evidence="2 8">Belongs to the cutinase family.</text>
</comment>
<feature type="chain" id="PRO_5044950796" description="Cutinase" evidence="8">
    <location>
        <begin position="33"/>
        <end position="235"/>
    </location>
</feature>
<accession>A0ABW2S170</accession>
<dbReference type="EMBL" id="JBHTCS010000022">
    <property type="protein sequence ID" value="MFC7449842.1"/>
    <property type="molecule type" value="Genomic_DNA"/>
</dbReference>
<dbReference type="SMART" id="SM01110">
    <property type="entry name" value="Cutinase"/>
    <property type="match status" value="1"/>
</dbReference>
<organism evidence="9 10">
    <name type="scientific">Rhodococcus daqingensis</name>
    <dbReference type="NCBI Taxonomy" id="2479363"/>
    <lineage>
        <taxon>Bacteria</taxon>
        <taxon>Bacillati</taxon>
        <taxon>Actinomycetota</taxon>
        <taxon>Actinomycetes</taxon>
        <taxon>Mycobacteriales</taxon>
        <taxon>Nocardiaceae</taxon>
        <taxon>Rhodococcus</taxon>
    </lineage>
</organism>
<keyword evidence="7" id="KW-1015">Disulfide bond</keyword>
<dbReference type="InterPro" id="IPR029058">
    <property type="entry name" value="AB_hydrolase_fold"/>
</dbReference>
<dbReference type="EC" id="3.1.1.-" evidence="8"/>
<sequence length="235" mass="24125">MGTRTSARFIGAATVMFGALTCVSFEPPPASAQPCPDVEVVFARGTGEEMGVGATGLSFIESLRLFAGARSIGVHAVNYRAGSNFDDRRGFAHTFVEGMRDMNSRVQFIAASCPSTRIVVGGYSQGAAVAGFVTEAGSPAGLPPELALPGPLSPDVAGHVAAVVLFGKPSDRFMRDAGNPPIVIGPLLGPRTIDICAPGDNICDGSPLGRPNVLHALYPVNGTTIGAAQFVAGRL</sequence>
<name>A0ABW2S170_9NOCA</name>
<evidence type="ECO:0000256" key="8">
    <source>
        <dbReference type="RuleBase" id="RU361263"/>
    </source>
</evidence>
<evidence type="ECO:0000256" key="1">
    <source>
        <dbReference type="ARBA" id="ARBA00004613"/>
    </source>
</evidence>
<dbReference type="RefSeq" id="WP_378407224.1">
    <property type="nucleotide sequence ID" value="NZ_JBHTCS010000022.1"/>
</dbReference>
<evidence type="ECO:0000313" key="10">
    <source>
        <dbReference type="Proteomes" id="UP001596484"/>
    </source>
</evidence>
<evidence type="ECO:0000313" key="9">
    <source>
        <dbReference type="EMBL" id="MFC7449842.1"/>
    </source>
</evidence>
<comment type="subcellular location">
    <subcellularLocation>
        <location evidence="1 8">Secreted</location>
    </subcellularLocation>
</comment>
<dbReference type="PANTHER" id="PTHR33630:SF9">
    <property type="entry name" value="CUTINASE 4"/>
    <property type="match status" value="1"/>
</dbReference>
<gene>
    <name evidence="9" type="ORF">ACFQS9_18250</name>
</gene>
<reference evidence="10" key="1">
    <citation type="journal article" date="2019" name="Int. J. Syst. Evol. Microbiol.">
        <title>The Global Catalogue of Microorganisms (GCM) 10K type strain sequencing project: providing services to taxonomists for standard genome sequencing and annotation.</title>
        <authorList>
            <consortium name="The Broad Institute Genomics Platform"/>
            <consortium name="The Broad Institute Genome Sequencing Center for Infectious Disease"/>
            <person name="Wu L."/>
            <person name="Ma J."/>
        </authorList>
    </citation>
    <scope>NUCLEOTIDE SEQUENCE [LARGE SCALE GENOMIC DNA]</scope>
    <source>
        <strain evidence="10">ICMP 19430</strain>
    </source>
</reference>
<evidence type="ECO:0000256" key="2">
    <source>
        <dbReference type="ARBA" id="ARBA00007534"/>
    </source>
</evidence>
<proteinExistence type="inferred from homology"/>
<evidence type="ECO:0000256" key="5">
    <source>
        <dbReference type="ARBA" id="ARBA00022729"/>
    </source>
</evidence>
<dbReference type="InterPro" id="IPR043580">
    <property type="entry name" value="CUTINASE_1"/>
</dbReference>
<evidence type="ECO:0000256" key="4">
    <source>
        <dbReference type="ARBA" id="ARBA00022525"/>
    </source>
</evidence>
<dbReference type="Proteomes" id="UP001596484">
    <property type="component" value="Unassembled WGS sequence"/>
</dbReference>
<evidence type="ECO:0000256" key="7">
    <source>
        <dbReference type="ARBA" id="ARBA00023157"/>
    </source>
</evidence>
<feature type="signal peptide" evidence="8">
    <location>
        <begin position="1"/>
        <end position="32"/>
    </location>
</feature>
<evidence type="ECO:0000256" key="6">
    <source>
        <dbReference type="ARBA" id="ARBA00022801"/>
    </source>
</evidence>
<dbReference type="Pfam" id="PF01083">
    <property type="entry name" value="Cutinase"/>
    <property type="match status" value="1"/>
</dbReference>
<keyword evidence="10" id="KW-1185">Reference proteome</keyword>